<dbReference type="PANTHER" id="PTHR34573:SF1">
    <property type="entry name" value="VITAMIN K EPOXIDE REDUCTASE DOMAIN-CONTAINING PROTEIN"/>
    <property type="match status" value="1"/>
</dbReference>
<protein>
    <recommendedName>
        <fullName evidence="3">Thioredoxin domain-containing protein</fullName>
    </recommendedName>
</protein>
<gene>
    <name evidence="1" type="ORF">WMG39_27755</name>
</gene>
<evidence type="ECO:0000313" key="2">
    <source>
        <dbReference type="Proteomes" id="UP001384579"/>
    </source>
</evidence>
<dbReference type="RefSeq" id="WP_340526057.1">
    <property type="nucleotide sequence ID" value="NZ_JBBLXS010000681.1"/>
</dbReference>
<organism evidence="1 2">
    <name type="scientific">Microcoleus anatoxicus PTRS2</name>
    <dbReference type="NCBI Taxonomy" id="2705321"/>
    <lineage>
        <taxon>Bacteria</taxon>
        <taxon>Bacillati</taxon>
        <taxon>Cyanobacteriota</taxon>
        <taxon>Cyanophyceae</taxon>
        <taxon>Oscillatoriophycideae</taxon>
        <taxon>Oscillatoriales</taxon>
        <taxon>Microcoleaceae</taxon>
        <taxon>Microcoleus</taxon>
        <taxon>Microcoleus anatoxicus</taxon>
    </lineage>
</organism>
<evidence type="ECO:0000313" key="1">
    <source>
        <dbReference type="EMBL" id="MEK0188611.1"/>
    </source>
</evidence>
<dbReference type="Gene3D" id="3.40.30.10">
    <property type="entry name" value="Glutaredoxin"/>
    <property type="match status" value="1"/>
</dbReference>
<proteinExistence type="predicted"/>
<reference evidence="1 2" key="1">
    <citation type="journal article" date="2020" name="Harmful Algae">
        <title>Molecular and morphological characterization of a novel dihydroanatoxin-a producing Microcoleus species (cyanobacteria) from the Russian River, California, USA.</title>
        <authorList>
            <person name="Conklin K.Y."/>
            <person name="Stancheva R."/>
            <person name="Otten T.G."/>
            <person name="Fadness R."/>
            <person name="Boyer G.L."/>
            <person name="Read B."/>
            <person name="Zhang X."/>
            <person name="Sheath R.G."/>
        </authorList>
    </citation>
    <scope>NUCLEOTIDE SEQUENCE [LARGE SCALE GENOMIC DNA]</scope>
    <source>
        <strain evidence="1 2">PTRS2</strain>
    </source>
</reference>
<dbReference type="PANTHER" id="PTHR34573">
    <property type="entry name" value="VKC DOMAIN-CONTAINING PROTEIN"/>
    <property type="match status" value="1"/>
</dbReference>
<sequence length="177" mass="19471">MIKLKFKILATLALIGAIGIECTSLVKPATAQTAASLAYHLRQTGAKMYSASWCPVCRRQAQLFGDAFSQVPYIECFPNGRDGVFNSQCQQAGIGSFPTWVIGGRSYSGMMSIEQLANFSNYGTPSNTNDKVKICDYKADLIFYERNPQMLGRKISSSQSSLASEWSGIRRNIRGCQ</sequence>
<evidence type="ECO:0008006" key="3">
    <source>
        <dbReference type="Google" id="ProtNLM"/>
    </source>
</evidence>
<accession>A0ABU8YWR6</accession>
<name>A0ABU8YWR6_9CYAN</name>
<dbReference type="SUPFAM" id="SSF52833">
    <property type="entry name" value="Thioredoxin-like"/>
    <property type="match status" value="1"/>
</dbReference>
<dbReference type="InterPro" id="IPR036249">
    <property type="entry name" value="Thioredoxin-like_sf"/>
</dbReference>
<dbReference type="EMBL" id="JBBLXS010000681">
    <property type="protein sequence ID" value="MEK0188611.1"/>
    <property type="molecule type" value="Genomic_DNA"/>
</dbReference>
<dbReference type="Proteomes" id="UP001384579">
    <property type="component" value="Unassembled WGS sequence"/>
</dbReference>
<comment type="caution">
    <text evidence="1">The sequence shown here is derived from an EMBL/GenBank/DDBJ whole genome shotgun (WGS) entry which is preliminary data.</text>
</comment>
<keyword evidence="2" id="KW-1185">Reference proteome</keyword>